<feature type="transmembrane region" description="Helical" evidence="9">
    <location>
        <begin position="57"/>
        <end position="80"/>
    </location>
</feature>
<dbReference type="InterPro" id="IPR000440">
    <property type="entry name" value="NADH_UbQ/plastoQ_OxRdtase_su3"/>
</dbReference>
<keyword evidence="9" id="KW-0520">NAD</keyword>
<dbReference type="EMBL" id="MW711186">
    <property type="protein sequence ID" value="QVD39090.1"/>
    <property type="molecule type" value="Genomic_DNA"/>
</dbReference>
<dbReference type="GO" id="GO:0008137">
    <property type="term" value="F:NADH dehydrogenase (ubiquinone) activity"/>
    <property type="evidence" value="ECO:0007669"/>
    <property type="project" value="UniProtKB-UniRule"/>
</dbReference>
<dbReference type="GO" id="GO:0030964">
    <property type="term" value="C:NADH dehydrogenase complex"/>
    <property type="evidence" value="ECO:0007669"/>
    <property type="project" value="TreeGrafter"/>
</dbReference>
<keyword evidence="9" id="KW-0249">Electron transport</keyword>
<gene>
    <name evidence="10" type="primary">nad3</name>
</gene>
<comment type="similarity">
    <text evidence="2 9">Belongs to the complex I subunit 3 family.</text>
</comment>
<keyword evidence="6 9" id="KW-1133">Transmembrane helix</keyword>
<keyword evidence="9" id="KW-0679">Respiratory chain</keyword>
<dbReference type="Gene3D" id="1.20.58.1610">
    <property type="entry name" value="NADH:ubiquinone/plastoquinone oxidoreductase, chain 3"/>
    <property type="match status" value="1"/>
</dbReference>
<evidence type="ECO:0000256" key="2">
    <source>
        <dbReference type="ARBA" id="ARBA00008472"/>
    </source>
</evidence>
<evidence type="ECO:0000256" key="4">
    <source>
        <dbReference type="ARBA" id="ARBA00022448"/>
    </source>
</evidence>
<evidence type="ECO:0000256" key="1">
    <source>
        <dbReference type="ARBA" id="ARBA00004370"/>
    </source>
</evidence>
<comment type="subcellular location">
    <subcellularLocation>
        <location evidence="1">Membrane</location>
    </subcellularLocation>
    <subcellularLocation>
        <location evidence="9">Mitochondrion membrane</location>
        <topology evidence="9">Multi-pass membrane protein</topology>
    </subcellularLocation>
</comment>
<feature type="transmembrane region" description="Helical" evidence="9">
    <location>
        <begin position="86"/>
        <end position="106"/>
    </location>
</feature>
<keyword evidence="5 9" id="KW-0812">Transmembrane</keyword>
<dbReference type="EC" id="7.1.1.2" evidence="9"/>
<keyword evidence="9" id="KW-0830">Ubiquinone</keyword>
<evidence type="ECO:0000256" key="6">
    <source>
        <dbReference type="ARBA" id="ARBA00022989"/>
    </source>
</evidence>
<evidence type="ECO:0000313" key="10">
    <source>
        <dbReference type="EMBL" id="QVD39090.1"/>
    </source>
</evidence>
<keyword evidence="9 10" id="KW-0496">Mitochondrion</keyword>
<geneLocation type="mitochondrion" evidence="10"/>
<dbReference type="Pfam" id="PF00507">
    <property type="entry name" value="Oxidored_q4"/>
    <property type="match status" value="1"/>
</dbReference>
<dbReference type="PANTHER" id="PTHR11058:SF9">
    <property type="entry name" value="NADH-UBIQUINONE OXIDOREDUCTASE CHAIN 3"/>
    <property type="match status" value="1"/>
</dbReference>
<organism evidence="10">
    <name type="scientific">Haemadipsa crenata</name>
    <dbReference type="NCBI Taxonomy" id="933810"/>
    <lineage>
        <taxon>Eukaryota</taxon>
        <taxon>Metazoa</taxon>
        <taxon>Spiralia</taxon>
        <taxon>Lophotrochozoa</taxon>
        <taxon>Annelida</taxon>
        <taxon>Clitellata</taxon>
        <taxon>Hirudinea</taxon>
        <taxon>Hirudinida</taxon>
        <taxon>Hirudiniformes</taxon>
        <taxon>Haemadipsidae</taxon>
        <taxon>Haemadipsa</taxon>
    </lineage>
</organism>
<dbReference type="PANTHER" id="PTHR11058">
    <property type="entry name" value="NADH-UBIQUINONE OXIDOREDUCTASE CHAIN 3"/>
    <property type="match status" value="1"/>
</dbReference>
<comment type="catalytic activity">
    <reaction evidence="8 9">
        <text>a ubiquinone + NADH + 5 H(+)(in) = a ubiquinol + NAD(+) + 4 H(+)(out)</text>
        <dbReference type="Rhea" id="RHEA:29091"/>
        <dbReference type="Rhea" id="RHEA-COMP:9565"/>
        <dbReference type="Rhea" id="RHEA-COMP:9566"/>
        <dbReference type="ChEBI" id="CHEBI:15378"/>
        <dbReference type="ChEBI" id="CHEBI:16389"/>
        <dbReference type="ChEBI" id="CHEBI:17976"/>
        <dbReference type="ChEBI" id="CHEBI:57540"/>
        <dbReference type="ChEBI" id="CHEBI:57945"/>
        <dbReference type="EC" id="7.1.1.2"/>
    </reaction>
</comment>
<dbReference type="GO" id="GO:0031966">
    <property type="term" value="C:mitochondrial membrane"/>
    <property type="evidence" value="ECO:0007669"/>
    <property type="project" value="UniProtKB-SubCell"/>
</dbReference>
<protein>
    <recommendedName>
        <fullName evidence="3 9">NADH-ubiquinone oxidoreductase chain 3</fullName>
        <ecNumber evidence="9">7.1.1.2</ecNumber>
    </recommendedName>
</protein>
<accession>A0A8E5JSU3</accession>
<keyword evidence="9" id="KW-1278">Translocase</keyword>
<reference evidence="10" key="1">
    <citation type="submission" date="2021-03" db="EMBL/GenBank/DDBJ databases">
        <title>Characterization of the complete mitogenome of a land leech, Haemadipsa crenata Ngamprasertwong.</title>
        <authorList>
            <person name="Meng F."/>
            <person name="Liu Z."/>
        </authorList>
    </citation>
    <scope>NUCLEOTIDE SEQUENCE</scope>
    <source>
        <tissue evidence="10">Jaw</tissue>
    </source>
</reference>
<keyword evidence="7 9" id="KW-0472">Membrane</keyword>
<evidence type="ECO:0000256" key="3">
    <source>
        <dbReference type="ARBA" id="ARBA00021007"/>
    </source>
</evidence>
<evidence type="ECO:0000256" key="5">
    <source>
        <dbReference type="ARBA" id="ARBA00022692"/>
    </source>
</evidence>
<proteinExistence type="inferred from homology"/>
<name>A0A8E5JSU3_9ANNE</name>
<dbReference type="AlphaFoldDB" id="A0A8E5JSU3"/>
<sequence length="115" mass="13760">MKYMLVNSIICISLPMFIYFLSYYLFMRELKNRHKLLAFECGFDSFFNARVPFSTRFFLLAVIFIVFDIEIVLLFPIPMLNILNNVNLVIILMIFFLLLFGLLHEWNEGAIDWMK</sequence>
<evidence type="ECO:0000256" key="7">
    <source>
        <dbReference type="ARBA" id="ARBA00023136"/>
    </source>
</evidence>
<evidence type="ECO:0000256" key="9">
    <source>
        <dbReference type="RuleBase" id="RU003640"/>
    </source>
</evidence>
<dbReference type="InterPro" id="IPR038430">
    <property type="entry name" value="NDAH_ubi_oxred_su3_sf"/>
</dbReference>
<evidence type="ECO:0000256" key="8">
    <source>
        <dbReference type="ARBA" id="ARBA00049551"/>
    </source>
</evidence>
<keyword evidence="4 9" id="KW-0813">Transport</keyword>
<comment type="function">
    <text evidence="9">Core subunit of the mitochondrial membrane respiratory chain NADH dehydrogenase (Complex I) which catalyzes electron transfer from NADH through the respiratory chain, using ubiquinone as an electron acceptor. Essential for the catalytic activity of complex I.</text>
</comment>
<feature type="transmembrane region" description="Helical" evidence="9">
    <location>
        <begin position="6"/>
        <end position="26"/>
    </location>
</feature>